<name>A0ACC2M897_PERAE</name>
<reference evidence="1 2" key="1">
    <citation type="journal article" date="2022" name="Hortic Res">
        <title>A haplotype resolved chromosomal level avocado genome allows analysis of novel avocado genes.</title>
        <authorList>
            <person name="Nath O."/>
            <person name="Fletcher S.J."/>
            <person name="Hayward A."/>
            <person name="Shaw L.M."/>
            <person name="Masouleh A.K."/>
            <person name="Furtado A."/>
            <person name="Henry R.J."/>
            <person name="Mitter N."/>
        </authorList>
    </citation>
    <scope>NUCLEOTIDE SEQUENCE [LARGE SCALE GENOMIC DNA]</scope>
    <source>
        <strain evidence="2">cv. Hass</strain>
    </source>
</reference>
<dbReference type="EMBL" id="CM056813">
    <property type="protein sequence ID" value="KAJ8641683.1"/>
    <property type="molecule type" value="Genomic_DNA"/>
</dbReference>
<protein>
    <submittedName>
        <fullName evidence="1">Uncharacterized protein</fullName>
    </submittedName>
</protein>
<accession>A0ACC2M897</accession>
<organism evidence="1 2">
    <name type="scientific">Persea americana</name>
    <name type="common">Avocado</name>
    <dbReference type="NCBI Taxonomy" id="3435"/>
    <lineage>
        <taxon>Eukaryota</taxon>
        <taxon>Viridiplantae</taxon>
        <taxon>Streptophyta</taxon>
        <taxon>Embryophyta</taxon>
        <taxon>Tracheophyta</taxon>
        <taxon>Spermatophyta</taxon>
        <taxon>Magnoliopsida</taxon>
        <taxon>Magnoliidae</taxon>
        <taxon>Laurales</taxon>
        <taxon>Lauraceae</taxon>
        <taxon>Persea</taxon>
    </lineage>
</organism>
<keyword evidence="2" id="KW-1185">Reference proteome</keyword>
<evidence type="ECO:0000313" key="2">
    <source>
        <dbReference type="Proteomes" id="UP001234297"/>
    </source>
</evidence>
<evidence type="ECO:0000313" key="1">
    <source>
        <dbReference type="EMBL" id="KAJ8641683.1"/>
    </source>
</evidence>
<dbReference type="Proteomes" id="UP001234297">
    <property type="component" value="Chromosome 5"/>
</dbReference>
<proteinExistence type="predicted"/>
<gene>
    <name evidence="1" type="ORF">MRB53_018377</name>
</gene>
<sequence length="379" mass="42480">MEPNLRRFGLQLPVMNWTALCWALLRKKKTIALARAVGSPAIPFSTEMERRNKCYVEVGGVKSHSSNTRTKAGSRNLCVRGMSSKMVGAAEETQLKRLELEVENGGGGAWDYLCLVRKLKVRRSHNVLKYGLPIVKDPNLRSKLGNDEWTLYEQVAIAAMDCQHFDVAKDCLRSLRSKFPGSTRVARLEGMLLEAKGSWAEAEKAYAHLLKDNPLDQVIHKRKVAMAQAQGNVSSAIECLNKYLEIFMADHDAWRELAEMYVTLQMYKQAAFCYEELILFQPTVPLHHLAYAEASGKGQPLDRCLKVLYTLGGLENLQMAKKYYASTIDLTGGKNSRALFEPTIVLMSASCNLLSVVLPSVSWQEGGRPQSYHLLLQQP</sequence>
<comment type="caution">
    <text evidence="1">The sequence shown here is derived from an EMBL/GenBank/DDBJ whole genome shotgun (WGS) entry which is preliminary data.</text>
</comment>